<dbReference type="AlphaFoldDB" id="A0A4S8HCI5"/>
<dbReference type="EMBL" id="STFF01000014">
    <property type="protein sequence ID" value="THU31114.1"/>
    <property type="molecule type" value="Genomic_DNA"/>
</dbReference>
<name>A0A4S8HCI5_9BACT</name>
<protein>
    <recommendedName>
        <fullName evidence="4">DUF4595 domain-containing protein</fullName>
    </recommendedName>
</protein>
<evidence type="ECO:0008006" key="4">
    <source>
        <dbReference type="Google" id="ProtNLM"/>
    </source>
</evidence>
<gene>
    <name evidence="2" type="ORF">FAM09_28945</name>
</gene>
<evidence type="ECO:0000313" key="2">
    <source>
        <dbReference type="EMBL" id="THU31114.1"/>
    </source>
</evidence>
<keyword evidence="1" id="KW-0732">Signal</keyword>
<dbReference type="OrthoDB" id="660108at2"/>
<dbReference type="PROSITE" id="PS51257">
    <property type="entry name" value="PROKAR_LIPOPROTEIN"/>
    <property type="match status" value="1"/>
</dbReference>
<sequence length="250" mass="29248">MPVLKKLSAFSLCILLLFIISVSCKKESTSNATRKLKTYTEAITAVGIGHVVETFNINYDGQDRITSVVSTTKPGHRLEYQYINKEEFTFEKIEDNKVTLHCAYYINTSLSLVDSVFQYNNRKDTISLKYFYNNEKQIEKQKEYLHSYYTGPVLYNTINYLYDLNGKLTRRSDSYSEVSYRYDSLHINTAHIEPFYFPVQQQLPTHTYTQRWGTLITIEHTYSFDEHKRLISEKAVSSDGRVTVKSYTYL</sequence>
<evidence type="ECO:0000313" key="3">
    <source>
        <dbReference type="Proteomes" id="UP000306918"/>
    </source>
</evidence>
<dbReference type="Proteomes" id="UP000306918">
    <property type="component" value="Unassembled WGS sequence"/>
</dbReference>
<accession>A0A4S8HCI5</accession>
<organism evidence="2 3">
    <name type="scientific">Niastella caeni</name>
    <dbReference type="NCBI Taxonomy" id="2569763"/>
    <lineage>
        <taxon>Bacteria</taxon>
        <taxon>Pseudomonadati</taxon>
        <taxon>Bacteroidota</taxon>
        <taxon>Chitinophagia</taxon>
        <taxon>Chitinophagales</taxon>
        <taxon>Chitinophagaceae</taxon>
        <taxon>Niastella</taxon>
    </lineage>
</organism>
<dbReference type="RefSeq" id="WP_136580660.1">
    <property type="nucleotide sequence ID" value="NZ_STFF01000014.1"/>
</dbReference>
<feature type="signal peptide" evidence="1">
    <location>
        <begin position="1"/>
        <end position="25"/>
    </location>
</feature>
<reference evidence="2 3" key="1">
    <citation type="submission" date="2019-04" db="EMBL/GenBank/DDBJ databases">
        <title>Niastella caeni sp. nov., isolated from activated sludge.</title>
        <authorList>
            <person name="Sheng M."/>
        </authorList>
    </citation>
    <scope>NUCLEOTIDE SEQUENCE [LARGE SCALE GENOMIC DNA]</scope>
    <source>
        <strain evidence="2 3">HX-2-15</strain>
    </source>
</reference>
<feature type="chain" id="PRO_5020435697" description="DUF4595 domain-containing protein" evidence="1">
    <location>
        <begin position="26"/>
        <end position="250"/>
    </location>
</feature>
<evidence type="ECO:0000256" key="1">
    <source>
        <dbReference type="SAM" id="SignalP"/>
    </source>
</evidence>
<comment type="caution">
    <text evidence="2">The sequence shown here is derived from an EMBL/GenBank/DDBJ whole genome shotgun (WGS) entry which is preliminary data.</text>
</comment>
<keyword evidence="3" id="KW-1185">Reference proteome</keyword>
<proteinExistence type="predicted"/>